<dbReference type="InterPro" id="IPR007248">
    <property type="entry name" value="Mpv17_PMP22"/>
</dbReference>
<evidence type="ECO:0000313" key="14">
    <source>
        <dbReference type="Proteomes" id="UP000249363"/>
    </source>
</evidence>
<protein>
    <recommendedName>
        <fullName evidence="15">Exonuclease V, mitochondrial</fullName>
    </recommendedName>
</protein>
<evidence type="ECO:0000256" key="8">
    <source>
        <dbReference type="ARBA" id="ARBA00022722"/>
    </source>
</evidence>
<dbReference type="Pfam" id="PF04117">
    <property type="entry name" value="Mpv17_PMP22"/>
    <property type="match status" value="1"/>
</dbReference>
<comment type="similarity">
    <text evidence="4">Belongs to the EXO5 family.</text>
</comment>
<evidence type="ECO:0000256" key="3">
    <source>
        <dbReference type="ARBA" id="ARBA00006824"/>
    </source>
</evidence>
<feature type="compositionally biased region" description="Polar residues" evidence="12">
    <location>
        <begin position="18"/>
        <end position="32"/>
    </location>
</feature>
<keyword evidence="6" id="KW-0408">Iron</keyword>
<feature type="compositionally biased region" description="Basic and acidic residues" evidence="12">
    <location>
        <begin position="477"/>
        <end position="514"/>
    </location>
</feature>
<keyword evidence="11" id="KW-0472">Membrane</keyword>
<evidence type="ECO:0008006" key="15">
    <source>
        <dbReference type="Google" id="ProtNLM"/>
    </source>
</evidence>
<dbReference type="GO" id="GO:0016020">
    <property type="term" value="C:membrane"/>
    <property type="evidence" value="ECO:0007669"/>
    <property type="project" value="UniProtKB-SubCell"/>
</dbReference>
<dbReference type="GO" id="GO:0036297">
    <property type="term" value="P:interstrand cross-link repair"/>
    <property type="evidence" value="ECO:0007669"/>
    <property type="project" value="TreeGrafter"/>
</dbReference>
<feature type="region of interest" description="Disordered" evidence="12">
    <location>
        <begin position="372"/>
        <end position="392"/>
    </location>
</feature>
<dbReference type="OrthoDB" id="354769at2759"/>
<keyword evidence="9" id="KW-0378">Hydrolase</keyword>
<comment type="caution">
    <text evidence="13">The sequence shown here is derived from an EMBL/GenBank/DDBJ whole genome shotgun (WGS) entry which is preliminary data.</text>
</comment>
<comment type="similarity">
    <text evidence="3">Belongs to the peroxisomal membrane protein PXMP2/4 family.</text>
</comment>
<evidence type="ECO:0000256" key="11">
    <source>
        <dbReference type="ARBA" id="ARBA00023136"/>
    </source>
</evidence>
<keyword evidence="7" id="KW-0812">Transmembrane</keyword>
<feature type="compositionally biased region" description="Low complexity" evidence="12">
    <location>
        <begin position="73"/>
        <end position="96"/>
    </location>
</feature>
<keyword evidence="6" id="KW-0004">4Fe-4S</keyword>
<evidence type="ECO:0000256" key="1">
    <source>
        <dbReference type="ARBA" id="ARBA00001966"/>
    </source>
</evidence>
<evidence type="ECO:0000313" key="13">
    <source>
        <dbReference type="EMBL" id="RAO66170.1"/>
    </source>
</evidence>
<keyword evidence="6" id="KW-0479">Metal-binding</keyword>
<dbReference type="PANTHER" id="PTHR14464">
    <property type="entry name" value="EXONUCLEASE V"/>
    <property type="match status" value="1"/>
</dbReference>
<evidence type="ECO:0000256" key="7">
    <source>
        <dbReference type="ARBA" id="ARBA00022692"/>
    </source>
</evidence>
<comment type="subunit">
    <text evidence="5">Monomer.</text>
</comment>
<evidence type="ECO:0000256" key="10">
    <source>
        <dbReference type="ARBA" id="ARBA00022989"/>
    </source>
</evidence>
<keyword evidence="9" id="KW-0269">Exonuclease</keyword>
<feature type="region of interest" description="Disordered" evidence="12">
    <location>
        <begin position="1"/>
        <end position="101"/>
    </location>
</feature>
<dbReference type="GO" id="GO:0005739">
    <property type="term" value="C:mitochondrion"/>
    <property type="evidence" value="ECO:0007669"/>
    <property type="project" value="TreeGrafter"/>
</dbReference>
<feature type="compositionally biased region" description="Low complexity" evidence="12">
    <location>
        <begin position="374"/>
        <end position="392"/>
    </location>
</feature>
<dbReference type="GO" id="GO:0051539">
    <property type="term" value="F:4 iron, 4 sulfur cluster binding"/>
    <property type="evidence" value="ECO:0007669"/>
    <property type="project" value="UniProtKB-KW"/>
</dbReference>
<dbReference type="GO" id="GO:0005634">
    <property type="term" value="C:nucleus"/>
    <property type="evidence" value="ECO:0007669"/>
    <property type="project" value="TreeGrafter"/>
</dbReference>
<gene>
    <name evidence="13" type="ORF">BHQ10_002182</name>
</gene>
<comment type="subcellular location">
    <subcellularLocation>
        <location evidence="2">Membrane</location>
        <topology evidence="2">Multi-pass membrane protein</topology>
    </subcellularLocation>
</comment>
<proteinExistence type="inferred from homology"/>
<dbReference type="Proteomes" id="UP000249363">
    <property type="component" value="Unassembled WGS sequence"/>
</dbReference>
<keyword evidence="10" id="KW-1133">Transmembrane helix</keyword>
<comment type="cofactor">
    <cofactor evidence="1">
        <name>[4Fe-4S] cluster</name>
        <dbReference type="ChEBI" id="CHEBI:49883"/>
    </cofactor>
</comment>
<reference evidence="13 14" key="1">
    <citation type="journal article" date="2017" name="Biotechnol. Biofuels">
        <title>Differential beta-glucosidase expression as a function of carbon source availability in Talaromyces amestolkiae: a genomic and proteomic approach.</title>
        <authorList>
            <person name="de Eugenio L.I."/>
            <person name="Mendez-Liter J.A."/>
            <person name="Nieto-Dominguez M."/>
            <person name="Alonso L."/>
            <person name="Gil-Munoz J."/>
            <person name="Barriuso J."/>
            <person name="Prieto A."/>
            <person name="Martinez M.J."/>
        </authorList>
    </citation>
    <scope>NUCLEOTIDE SEQUENCE [LARGE SCALE GENOMIC DNA]</scope>
    <source>
        <strain evidence="13 14">CIB</strain>
    </source>
</reference>
<dbReference type="GO" id="GO:0045145">
    <property type="term" value="F:single-stranded DNA 5'-3' DNA exonuclease activity"/>
    <property type="evidence" value="ECO:0007669"/>
    <property type="project" value="InterPro"/>
</dbReference>
<accession>A0A364KRJ4</accession>
<organism evidence="13 14">
    <name type="scientific">Talaromyces amestolkiae</name>
    <dbReference type="NCBI Taxonomy" id="1196081"/>
    <lineage>
        <taxon>Eukaryota</taxon>
        <taxon>Fungi</taxon>
        <taxon>Dikarya</taxon>
        <taxon>Ascomycota</taxon>
        <taxon>Pezizomycotina</taxon>
        <taxon>Eurotiomycetes</taxon>
        <taxon>Eurotiomycetidae</taxon>
        <taxon>Eurotiales</taxon>
        <taxon>Trichocomaceae</taxon>
        <taxon>Talaromyces</taxon>
        <taxon>Talaromyces sect. Talaromyces</taxon>
    </lineage>
</organism>
<keyword evidence="6" id="KW-0411">Iron-sulfur</keyword>
<dbReference type="PANTHER" id="PTHR14464:SF4">
    <property type="entry name" value="EXONUCLEASE V"/>
    <property type="match status" value="1"/>
</dbReference>
<sequence length="985" mass="109922">MRRVISDLLISAGRRPGNNLSSLRNRTTNGNKSQRRHNSNKPIEKNDLTPTKESSPPSETTTSPSTVPPPPTGSVTSSAGAATSPLPAARSSSSRRGIGELIKSGPIGRFGNWYTNAQHKRPYVTQLASSFIIYLAGDLSAQLLFPSEVKTAENKDGKEGEESVATVGYDPLRTLRHLTVGLVSSIPSYKWFMFLHHNFNYTSKFLSITTKVAVQQAVFTPVFNTYFFSMQSLLAGASIFETWERLKLAVPNSIKNSVKLWPAVTAFSFMYIPPHFRSVFGGTIAVGWQTYLSWLNQKAAREVAAAEAATNALKSTTLQSADGNVAAIFNLAKQNAMQPNDLDDDSSDYGSDFTLDEQELLSELLARVVAPEHQTSTVTTTTAEETTTATTSESQQQLLAELLLDDLQPLSDPLIVSDIEDYELPHSVRVPRVLGREAWSPATKRVWQRQQNQTGGTITRRLWPSQLTAAVNVRSQIGEREGSPEGRTRDRERQRDREKEWTDAEGRTEAKTEPQTESTPANVVNNEDGTTAPSVEQKSPIERFRKPPNKAFSVSDLISPAWCELQYWYTLTKHGRKRRTPAMMQGTAVHKVLEDEVHTTVPVDITTKEDGWALRIWNVIQGLRTLRTYGLTRELEVWGLVEGEIVTGIIDQLSYICPDPKLEASAARHYADAEAARAALPEYQMSISDYFMASGAGKPLDEMWKQPEEPAPTDDDYGTDLDQSYLDVPRIYITDIKTRASRSVPTVKSTGFRPTHLQLQLYYHILNRSVTSDDVTMEAIAERYDLDPQRTFSDAFIAEVGGLNEEFFDAASSPISSSDPDFVPVGSSQDSVSILLSHNNLHSLWDLMKKHLRYTFLPTSQNQNIAPSIPAAVQPDSLALYPTVLSPVLTAKYLSSTKMSEDGVPDELGSRSFLFDPSDLTSYTSDQIKWWRGDRAPRGVEVFDAWKCRICDFREECDWRISKEYEFATRRRRLSKTAIEMLGPV</sequence>
<dbReference type="AlphaFoldDB" id="A0A364KRJ4"/>
<dbReference type="EMBL" id="MIKG01000003">
    <property type="protein sequence ID" value="RAO66170.1"/>
    <property type="molecule type" value="Genomic_DNA"/>
</dbReference>
<feature type="region of interest" description="Disordered" evidence="12">
    <location>
        <begin position="441"/>
        <end position="546"/>
    </location>
</feature>
<dbReference type="Pfam" id="PF09810">
    <property type="entry name" value="Exo5"/>
    <property type="match status" value="1"/>
</dbReference>
<evidence type="ECO:0000256" key="9">
    <source>
        <dbReference type="ARBA" id="ARBA00022839"/>
    </source>
</evidence>
<feature type="compositionally biased region" description="Polar residues" evidence="12">
    <location>
        <begin position="448"/>
        <end position="457"/>
    </location>
</feature>
<keyword evidence="8" id="KW-0540">Nuclease</keyword>
<feature type="compositionally biased region" description="Low complexity" evidence="12">
    <location>
        <begin position="49"/>
        <end position="65"/>
    </location>
</feature>
<evidence type="ECO:0000256" key="5">
    <source>
        <dbReference type="ARBA" id="ARBA00011245"/>
    </source>
</evidence>
<feature type="compositionally biased region" description="Polar residues" evidence="12">
    <location>
        <begin position="515"/>
        <end position="537"/>
    </location>
</feature>
<feature type="compositionally biased region" description="Polar residues" evidence="12">
    <location>
        <begin position="465"/>
        <end position="475"/>
    </location>
</feature>
<dbReference type="InterPro" id="IPR019190">
    <property type="entry name" value="EXOV"/>
</dbReference>
<evidence type="ECO:0000256" key="2">
    <source>
        <dbReference type="ARBA" id="ARBA00004141"/>
    </source>
</evidence>
<dbReference type="GeneID" id="63791399"/>
<evidence type="ECO:0000256" key="6">
    <source>
        <dbReference type="ARBA" id="ARBA00022485"/>
    </source>
</evidence>
<name>A0A364KRJ4_TALAM</name>
<evidence type="ECO:0000256" key="4">
    <source>
        <dbReference type="ARBA" id="ARBA00009797"/>
    </source>
</evidence>
<evidence type="ECO:0000256" key="12">
    <source>
        <dbReference type="SAM" id="MobiDB-lite"/>
    </source>
</evidence>
<dbReference type="RefSeq" id="XP_040730687.1">
    <property type="nucleotide sequence ID" value="XM_040874300.1"/>
</dbReference>
<keyword evidence="14" id="KW-1185">Reference proteome</keyword>